<proteinExistence type="predicted"/>
<accession>A0A090V202</accession>
<dbReference type="InterPro" id="IPR025496">
    <property type="entry name" value="DUF4387"/>
</dbReference>
<evidence type="ECO:0000259" key="1">
    <source>
        <dbReference type="Pfam" id="PF14330"/>
    </source>
</evidence>
<dbReference type="EMBL" id="BBMZ01000013">
    <property type="protein sequence ID" value="GAL58841.1"/>
    <property type="molecule type" value="Genomic_DNA"/>
</dbReference>
<gene>
    <name evidence="2" type="ORF">EV102420_13_00970</name>
</gene>
<evidence type="ECO:0000313" key="2">
    <source>
        <dbReference type="EMBL" id="GAL58841.1"/>
    </source>
</evidence>
<dbReference type="eggNOG" id="ENOG5032RXZ">
    <property type="taxonomic scope" value="Bacteria"/>
</dbReference>
<dbReference type="Proteomes" id="UP000029462">
    <property type="component" value="Unassembled WGS sequence"/>
</dbReference>
<reference evidence="2 3" key="1">
    <citation type="submission" date="2014-09" db="EMBL/GenBank/DDBJ databases">
        <title>Whole genome shotgun sequence of Escherichia vulneris NBRC 102420.</title>
        <authorList>
            <person name="Yoshida Y."/>
            <person name="Hosoyama A."/>
            <person name="Tsuchikane K."/>
            <person name="Ohji S."/>
            <person name="Ichikawa N."/>
            <person name="Kimura A."/>
            <person name="Yamazoe A."/>
            <person name="Ezaki T."/>
            <person name="Fujita N."/>
        </authorList>
    </citation>
    <scope>NUCLEOTIDE SEQUENCE [LARGE SCALE GENOMIC DNA]</scope>
    <source>
        <strain evidence="2 3">NBRC 102420</strain>
    </source>
</reference>
<comment type="caution">
    <text evidence="2">The sequence shown here is derived from an EMBL/GenBank/DDBJ whole genome shotgun (WGS) entry which is preliminary data.</text>
</comment>
<keyword evidence="3" id="KW-1185">Reference proteome</keyword>
<organism evidence="2 3">
    <name type="scientific">Pseudescherichia vulneris NBRC 102420</name>
    <dbReference type="NCBI Taxonomy" id="1115515"/>
    <lineage>
        <taxon>Bacteria</taxon>
        <taxon>Pseudomonadati</taxon>
        <taxon>Pseudomonadota</taxon>
        <taxon>Gammaproteobacteria</taxon>
        <taxon>Enterobacterales</taxon>
        <taxon>Enterobacteriaceae</taxon>
        <taxon>Pseudescherichia</taxon>
    </lineage>
</organism>
<dbReference type="Pfam" id="PF14330">
    <property type="entry name" value="DUF4387"/>
    <property type="match status" value="1"/>
</dbReference>
<dbReference type="AlphaFoldDB" id="A0A090V202"/>
<dbReference type="RefSeq" id="WP_042392154.1">
    <property type="nucleotide sequence ID" value="NZ_BBMZ01000013.1"/>
</dbReference>
<dbReference type="STRING" id="1115515.EV102420_13_00970"/>
<evidence type="ECO:0000313" key="3">
    <source>
        <dbReference type="Proteomes" id="UP000029462"/>
    </source>
</evidence>
<protein>
    <recommendedName>
        <fullName evidence="1">DUF4387 domain-containing protein</fullName>
    </recommendedName>
</protein>
<feature type="domain" description="DUF4387" evidence="1">
    <location>
        <begin position="6"/>
        <end position="101"/>
    </location>
</feature>
<name>A0A090V202_PSEVU</name>
<dbReference type="OrthoDB" id="9796125at2"/>
<sequence>MKQPIRSLALVIRSKNAGPYELVLDILFKQQSDYLAVKASGQFTAQLVARLYNLDEKQLPRIVWFDPANAVKAILPRGIVSGNRGDNDVYGAQQHAPLLDIVFDI</sequence>